<keyword evidence="6" id="KW-0067">ATP-binding</keyword>
<keyword evidence="3" id="KW-1003">Cell membrane</keyword>
<evidence type="ECO:0000259" key="10">
    <source>
        <dbReference type="PROSITE" id="PS50893"/>
    </source>
</evidence>
<dbReference type="SUPFAM" id="SSF90123">
    <property type="entry name" value="ABC transporter transmembrane region"/>
    <property type="match status" value="1"/>
</dbReference>
<dbReference type="GO" id="GO:0140359">
    <property type="term" value="F:ABC-type transporter activity"/>
    <property type="evidence" value="ECO:0007669"/>
    <property type="project" value="InterPro"/>
</dbReference>
<dbReference type="InterPro" id="IPR011527">
    <property type="entry name" value="ABC1_TM_dom"/>
</dbReference>
<feature type="domain" description="ABC transporter" evidence="10">
    <location>
        <begin position="332"/>
        <end position="570"/>
    </location>
</feature>
<evidence type="ECO:0000256" key="2">
    <source>
        <dbReference type="ARBA" id="ARBA00022448"/>
    </source>
</evidence>
<dbReference type="GO" id="GO:0016887">
    <property type="term" value="F:ATP hydrolysis activity"/>
    <property type="evidence" value="ECO:0007669"/>
    <property type="project" value="InterPro"/>
</dbReference>
<dbReference type="SUPFAM" id="SSF52540">
    <property type="entry name" value="P-loop containing nucleoside triphosphate hydrolases"/>
    <property type="match status" value="1"/>
</dbReference>
<dbReference type="InterPro" id="IPR003593">
    <property type="entry name" value="AAA+_ATPase"/>
</dbReference>
<dbReference type="GO" id="GO:0005886">
    <property type="term" value="C:plasma membrane"/>
    <property type="evidence" value="ECO:0007669"/>
    <property type="project" value="UniProtKB-SubCell"/>
</dbReference>
<dbReference type="InterPro" id="IPR027417">
    <property type="entry name" value="P-loop_NTPase"/>
</dbReference>
<dbReference type="InterPro" id="IPR003439">
    <property type="entry name" value="ABC_transporter-like_ATP-bd"/>
</dbReference>
<reference evidence="12 13" key="1">
    <citation type="journal article" date="2016" name="Nat. Commun.">
        <title>Thousands of microbial genomes shed light on interconnected biogeochemical processes in an aquifer system.</title>
        <authorList>
            <person name="Anantharaman K."/>
            <person name="Brown C.T."/>
            <person name="Hug L.A."/>
            <person name="Sharon I."/>
            <person name="Castelle C.J."/>
            <person name="Probst A.J."/>
            <person name="Thomas B.C."/>
            <person name="Singh A."/>
            <person name="Wilkins M.J."/>
            <person name="Karaoz U."/>
            <person name="Brodie E.L."/>
            <person name="Williams K.H."/>
            <person name="Hubbard S.S."/>
            <person name="Banfield J.F."/>
        </authorList>
    </citation>
    <scope>NUCLEOTIDE SEQUENCE [LARGE SCALE GENOMIC DNA]</scope>
</reference>
<dbReference type="PANTHER" id="PTHR24221">
    <property type="entry name" value="ATP-BINDING CASSETTE SUB-FAMILY B"/>
    <property type="match status" value="1"/>
</dbReference>
<dbReference type="PROSITE" id="PS50929">
    <property type="entry name" value="ABC_TM1F"/>
    <property type="match status" value="1"/>
</dbReference>
<feature type="transmembrane region" description="Helical" evidence="9">
    <location>
        <begin position="12"/>
        <end position="32"/>
    </location>
</feature>
<comment type="subcellular location">
    <subcellularLocation>
        <location evidence="1">Cell membrane</location>
        <topology evidence="1">Multi-pass membrane protein</topology>
    </subcellularLocation>
</comment>
<dbReference type="PANTHER" id="PTHR24221:SF654">
    <property type="entry name" value="ATP-BINDING CASSETTE SUB-FAMILY B MEMBER 6"/>
    <property type="match status" value="1"/>
</dbReference>
<accession>A0A1F7IMR3</accession>
<evidence type="ECO:0000256" key="1">
    <source>
        <dbReference type="ARBA" id="ARBA00004651"/>
    </source>
</evidence>
<feature type="transmembrane region" description="Helical" evidence="9">
    <location>
        <begin position="249"/>
        <end position="279"/>
    </location>
</feature>
<organism evidence="12 13">
    <name type="scientific">Candidatus Roizmanbacteria bacterium RIFCSPLOWO2_01_FULL_37_16</name>
    <dbReference type="NCBI Taxonomy" id="1802058"/>
    <lineage>
        <taxon>Bacteria</taxon>
        <taxon>Candidatus Roizmaniibacteriota</taxon>
    </lineage>
</organism>
<keyword evidence="7 9" id="KW-1133">Transmembrane helix</keyword>
<dbReference type="Proteomes" id="UP000178040">
    <property type="component" value="Unassembled WGS sequence"/>
</dbReference>
<evidence type="ECO:0000256" key="5">
    <source>
        <dbReference type="ARBA" id="ARBA00022741"/>
    </source>
</evidence>
<gene>
    <name evidence="12" type="ORF">A3B40_02510</name>
</gene>
<evidence type="ECO:0000256" key="7">
    <source>
        <dbReference type="ARBA" id="ARBA00022989"/>
    </source>
</evidence>
<evidence type="ECO:0000256" key="4">
    <source>
        <dbReference type="ARBA" id="ARBA00022692"/>
    </source>
</evidence>
<evidence type="ECO:0000256" key="6">
    <source>
        <dbReference type="ARBA" id="ARBA00022840"/>
    </source>
</evidence>
<dbReference type="PROSITE" id="PS00211">
    <property type="entry name" value="ABC_TRANSPORTER_1"/>
    <property type="match status" value="1"/>
</dbReference>
<dbReference type="PROSITE" id="PS50893">
    <property type="entry name" value="ABC_TRANSPORTER_2"/>
    <property type="match status" value="1"/>
</dbReference>
<evidence type="ECO:0000256" key="8">
    <source>
        <dbReference type="ARBA" id="ARBA00023136"/>
    </source>
</evidence>
<dbReference type="SMART" id="SM00382">
    <property type="entry name" value="AAA"/>
    <property type="match status" value="1"/>
</dbReference>
<dbReference type="Pfam" id="PF00664">
    <property type="entry name" value="ABC_membrane"/>
    <property type="match status" value="1"/>
</dbReference>
<dbReference type="InterPro" id="IPR039421">
    <property type="entry name" value="Type_1_exporter"/>
</dbReference>
<feature type="transmembrane region" description="Helical" evidence="9">
    <location>
        <begin position="156"/>
        <end position="174"/>
    </location>
</feature>
<dbReference type="FunFam" id="3.40.50.300:FF:000299">
    <property type="entry name" value="ABC transporter ATP-binding protein/permease"/>
    <property type="match status" value="1"/>
</dbReference>
<evidence type="ECO:0000256" key="3">
    <source>
        <dbReference type="ARBA" id="ARBA00022475"/>
    </source>
</evidence>
<dbReference type="InterPro" id="IPR036640">
    <property type="entry name" value="ABC1_TM_sf"/>
</dbReference>
<dbReference type="Gene3D" id="1.20.1560.10">
    <property type="entry name" value="ABC transporter type 1, transmembrane domain"/>
    <property type="match status" value="1"/>
</dbReference>
<comment type="caution">
    <text evidence="12">The sequence shown here is derived from an EMBL/GenBank/DDBJ whole genome shotgun (WGS) entry which is preliminary data.</text>
</comment>
<feature type="transmembrane region" description="Helical" evidence="9">
    <location>
        <begin position="134"/>
        <end position="150"/>
    </location>
</feature>
<feature type="domain" description="ABC transmembrane type-1" evidence="11">
    <location>
        <begin position="27"/>
        <end position="298"/>
    </location>
</feature>
<keyword evidence="5" id="KW-0547">Nucleotide-binding</keyword>
<dbReference type="GO" id="GO:0005524">
    <property type="term" value="F:ATP binding"/>
    <property type="evidence" value="ECO:0007669"/>
    <property type="project" value="UniProtKB-KW"/>
</dbReference>
<evidence type="ECO:0000256" key="9">
    <source>
        <dbReference type="SAM" id="Phobius"/>
    </source>
</evidence>
<dbReference type="GO" id="GO:0034040">
    <property type="term" value="F:ATPase-coupled lipid transmembrane transporter activity"/>
    <property type="evidence" value="ECO:0007669"/>
    <property type="project" value="TreeGrafter"/>
</dbReference>
<dbReference type="InterPro" id="IPR017871">
    <property type="entry name" value="ABC_transporter-like_CS"/>
</dbReference>
<proteinExistence type="predicted"/>
<dbReference type="Pfam" id="PF00005">
    <property type="entry name" value="ABC_tran"/>
    <property type="match status" value="1"/>
</dbReference>
<sequence>MWFLLAGKRKTYLFWETILYLIHFYVVIPPLLVGKIVDFFISYQKGVSLAPFYFYTLTLGISFALVSFLRLHLKNILGNLRSDVSYSIKVKGFERLLDFSLRWHDSEITGNKVQRIQNGLRSFNDVAYMVDNEIVRAFTAFVGTILVFIFLKPQYIIFFIIYIVGFFVILRYFYERIQRENDEYYISMEKAGGSYVEGLSNILTIKTLGVSESFKSHIARKEESTKQFEYKIRWLYNNLWKSYQAFNGLCYGTFLILVGHGVIAQTISTGSIVIFYGYLQSLTGSTNEIIQMYENMIRAKSGISRLMPIFWTKLQIREGVLAFPKDWEKISIQKGNFKYITKEDKLNKDENDLVDIDFSIQKYQKIGIVGKTGSGKSTLAKLLIGLYEFDSGEYKIGNTNFYEIRREGILNEMVLVLQDSEMFNLSLKDNITLMREVDLQLLEQAVKISQLNDVIAKLPEGLETLIGEKGYHLSGGERQRVGIARAIYKNPQIIILDEATSSLDSKTERQLQEALDKHLKQKTLIIIAHRISTLKNADIIFVFAKGRIVEKGTFQKLSSNPASHFSKIYTSQTVV</sequence>
<dbReference type="Gene3D" id="3.40.50.300">
    <property type="entry name" value="P-loop containing nucleotide triphosphate hydrolases"/>
    <property type="match status" value="1"/>
</dbReference>
<evidence type="ECO:0008006" key="14">
    <source>
        <dbReference type="Google" id="ProtNLM"/>
    </source>
</evidence>
<dbReference type="EMBL" id="MGAI01000024">
    <property type="protein sequence ID" value="OGK44666.1"/>
    <property type="molecule type" value="Genomic_DNA"/>
</dbReference>
<evidence type="ECO:0000313" key="12">
    <source>
        <dbReference type="EMBL" id="OGK44666.1"/>
    </source>
</evidence>
<name>A0A1F7IMR3_9BACT</name>
<keyword evidence="4 9" id="KW-0812">Transmembrane</keyword>
<protein>
    <recommendedName>
        <fullName evidence="14">ABC transporter ATP-binding protein</fullName>
    </recommendedName>
</protein>
<evidence type="ECO:0000259" key="11">
    <source>
        <dbReference type="PROSITE" id="PS50929"/>
    </source>
</evidence>
<feature type="transmembrane region" description="Helical" evidence="9">
    <location>
        <begin position="52"/>
        <end position="71"/>
    </location>
</feature>
<keyword evidence="8 9" id="KW-0472">Membrane</keyword>
<dbReference type="AlphaFoldDB" id="A0A1F7IMR3"/>
<evidence type="ECO:0000313" key="13">
    <source>
        <dbReference type="Proteomes" id="UP000178040"/>
    </source>
</evidence>
<keyword evidence="2" id="KW-0813">Transport</keyword>